<dbReference type="InterPro" id="IPR014942">
    <property type="entry name" value="AbiEii"/>
</dbReference>
<organism evidence="1 2">
    <name type="scientific">Candidatus Roizmanbacteria bacterium GW2011_GWC2_37_13</name>
    <dbReference type="NCBI Taxonomy" id="1618486"/>
    <lineage>
        <taxon>Bacteria</taxon>
        <taxon>Candidatus Roizmaniibacteriota</taxon>
    </lineage>
</organism>
<dbReference type="Proteomes" id="UP000034917">
    <property type="component" value="Unassembled WGS sequence"/>
</dbReference>
<dbReference type="Pfam" id="PF08843">
    <property type="entry name" value="AbiEii"/>
    <property type="match status" value="1"/>
</dbReference>
<name>A0A0G0G3W4_9BACT</name>
<protein>
    <submittedName>
        <fullName evidence="1">Uncharacterized protein</fullName>
    </submittedName>
</protein>
<evidence type="ECO:0000313" key="1">
    <source>
        <dbReference type="EMBL" id="KKQ24727.1"/>
    </source>
</evidence>
<evidence type="ECO:0000313" key="2">
    <source>
        <dbReference type="Proteomes" id="UP000034917"/>
    </source>
</evidence>
<dbReference type="EMBL" id="LBSV01000014">
    <property type="protein sequence ID" value="KKQ24727.1"/>
    <property type="molecule type" value="Genomic_DNA"/>
</dbReference>
<accession>A0A0G0G3W4</accession>
<reference evidence="1 2" key="1">
    <citation type="journal article" date="2015" name="Nature">
        <title>rRNA introns, odd ribosomes, and small enigmatic genomes across a large radiation of phyla.</title>
        <authorList>
            <person name="Brown C.T."/>
            <person name="Hug L.A."/>
            <person name="Thomas B.C."/>
            <person name="Sharon I."/>
            <person name="Castelle C.J."/>
            <person name="Singh A."/>
            <person name="Wilkins M.J."/>
            <person name="Williams K.H."/>
            <person name="Banfield J.F."/>
        </authorList>
    </citation>
    <scope>NUCLEOTIDE SEQUENCE [LARGE SCALE GENOMIC DNA]</scope>
</reference>
<comment type="caution">
    <text evidence="1">The sequence shown here is derived from an EMBL/GenBank/DDBJ whole genome shotgun (WGS) entry which is preliminary data.</text>
</comment>
<dbReference type="PATRIC" id="fig|1618486.3.peg.915"/>
<proteinExistence type="predicted"/>
<gene>
    <name evidence="1" type="ORF">US40_C0014G0012</name>
</gene>
<dbReference type="AlphaFoldDB" id="A0A0G0G3W4"/>
<sequence>MFKNILNIDQVKLLPLIKSFSPDYYLVGGTAIALHLGHRRSIDFDLFTDKTFDPMHVRTKILSTHKIDQTFSQGEGELTILINKVKVTFFHYPFVIERPVNFESVINLPDLLTLGAMKAFALGKRAKWKDYVDLHFIFQKYSFKDLIDKTNSIFKSEFNEKLFRTQLSYFEDIDHSEEIEYMVGLEKKDKDIKQFLEKISLS</sequence>